<evidence type="ECO:0000313" key="1">
    <source>
        <dbReference type="EnsemblPlants" id="KQL12377"/>
    </source>
</evidence>
<dbReference type="Gramene" id="KQL12377">
    <property type="protein sequence ID" value="KQL12377"/>
    <property type="gene ID" value="SETIT_008997mg"/>
</dbReference>
<accession>K3Y459</accession>
<proteinExistence type="predicted"/>
<sequence>MCSSICPSILLWISSRTAIYFSKVWGFTCRGDRCVKNTQT</sequence>
<dbReference type="HOGENOM" id="CLU_3300318_0_0_1"/>
<dbReference type="EMBL" id="AGNK02002713">
    <property type="status" value="NOT_ANNOTATED_CDS"/>
    <property type="molecule type" value="Genomic_DNA"/>
</dbReference>
<reference evidence="2" key="1">
    <citation type="journal article" date="2012" name="Nat. Biotechnol.">
        <title>Reference genome sequence of the model plant Setaria.</title>
        <authorList>
            <person name="Bennetzen J.L."/>
            <person name="Schmutz J."/>
            <person name="Wang H."/>
            <person name="Percifield R."/>
            <person name="Hawkins J."/>
            <person name="Pontaroli A.C."/>
            <person name="Estep M."/>
            <person name="Feng L."/>
            <person name="Vaughn J.N."/>
            <person name="Grimwood J."/>
            <person name="Jenkins J."/>
            <person name="Barry K."/>
            <person name="Lindquist E."/>
            <person name="Hellsten U."/>
            <person name="Deshpande S."/>
            <person name="Wang X."/>
            <person name="Wu X."/>
            <person name="Mitros T."/>
            <person name="Triplett J."/>
            <person name="Yang X."/>
            <person name="Ye C.Y."/>
            <person name="Mauro-Herrera M."/>
            <person name="Wang L."/>
            <person name="Li P."/>
            <person name="Sharma M."/>
            <person name="Sharma R."/>
            <person name="Ronald P.C."/>
            <person name="Panaud O."/>
            <person name="Kellogg E.A."/>
            <person name="Brutnell T.P."/>
            <person name="Doust A.N."/>
            <person name="Tuskan G.A."/>
            <person name="Rokhsar D."/>
            <person name="Devos K.M."/>
        </authorList>
    </citation>
    <scope>NUCLEOTIDE SEQUENCE [LARGE SCALE GENOMIC DNA]</scope>
    <source>
        <strain evidence="2">cv. Yugu1</strain>
    </source>
</reference>
<dbReference type="Proteomes" id="UP000004995">
    <property type="component" value="Unassembled WGS sequence"/>
</dbReference>
<dbReference type="AlphaFoldDB" id="K3Y459"/>
<name>K3Y459_SETIT</name>
<evidence type="ECO:0000313" key="2">
    <source>
        <dbReference type="Proteomes" id="UP000004995"/>
    </source>
</evidence>
<protein>
    <submittedName>
        <fullName evidence="1">Uncharacterized protein</fullName>
    </submittedName>
</protein>
<dbReference type="EnsemblPlants" id="KQL12377">
    <property type="protein sequence ID" value="KQL12377"/>
    <property type="gene ID" value="SETIT_008997mg"/>
</dbReference>
<keyword evidence="2" id="KW-1185">Reference proteome</keyword>
<dbReference type="InParanoid" id="K3Y459"/>
<organism evidence="1 2">
    <name type="scientific">Setaria italica</name>
    <name type="common">Foxtail millet</name>
    <name type="synonym">Panicum italicum</name>
    <dbReference type="NCBI Taxonomy" id="4555"/>
    <lineage>
        <taxon>Eukaryota</taxon>
        <taxon>Viridiplantae</taxon>
        <taxon>Streptophyta</taxon>
        <taxon>Embryophyta</taxon>
        <taxon>Tracheophyta</taxon>
        <taxon>Spermatophyta</taxon>
        <taxon>Magnoliopsida</taxon>
        <taxon>Liliopsida</taxon>
        <taxon>Poales</taxon>
        <taxon>Poaceae</taxon>
        <taxon>PACMAD clade</taxon>
        <taxon>Panicoideae</taxon>
        <taxon>Panicodae</taxon>
        <taxon>Paniceae</taxon>
        <taxon>Cenchrinae</taxon>
        <taxon>Setaria</taxon>
    </lineage>
</organism>
<reference evidence="1" key="2">
    <citation type="submission" date="2018-08" db="UniProtKB">
        <authorList>
            <consortium name="EnsemblPlants"/>
        </authorList>
    </citation>
    <scope>IDENTIFICATION</scope>
    <source>
        <strain evidence="1">Yugu1</strain>
    </source>
</reference>